<keyword evidence="12" id="KW-0349">Heme</keyword>
<dbReference type="Pfam" id="PF00571">
    <property type="entry name" value="CBS"/>
    <property type="match status" value="1"/>
</dbReference>
<dbReference type="PROSITE" id="PS00901">
    <property type="entry name" value="CYS_SYNTHASE"/>
    <property type="match status" value="1"/>
</dbReference>
<dbReference type="OMA" id="KFADDEW"/>
<dbReference type="InterPro" id="IPR046342">
    <property type="entry name" value="CBS_dom_sf"/>
</dbReference>
<evidence type="ECO:0000256" key="19">
    <source>
        <dbReference type="ARBA" id="ARBA00023239"/>
    </source>
</evidence>
<dbReference type="GO" id="GO:0005634">
    <property type="term" value="C:nucleus"/>
    <property type="evidence" value="ECO:0007669"/>
    <property type="project" value="UniProtKB-SubCell"/>
</dbReference>
<dbReference type="GO" id="GO:0046872">
    <property type="term" value="F:metal ion binding"/>
    <property type="evidence" value="ECO:0007669"/>
    <property type="project" value="UniProtKB-KW"/>
</dbReference>
<dbReference type="GO" id="GO:0005737">
    <property type="term" value="C:cytoplasm"/>
    <property type="evidence" value="ECO:0007669"/>
    <property type="project" value="UniProtKB-SubCell"/>
</dbReference>
<keyword evidence="9" id="KW-1017">Isopeptide bond</keyword>
<evidence type="ECO:0000256" key="18">
    <source>
        <dbReference type="ARBA" id="ARBA00023192"/>
    </source>
</evidence>
<keyword evidence="13" id="KW-0479">Metal-binding</keyword>
<comment type="cofactor">
    <cofactor evidence="1 25">
        <name>pyridoxal 5'-phosphate</name>
        <dbReference type="ChEBI" id="CHEBI:597326"/>
    </cofactor>
</comment>
<evidence type="ECO:0000256" key="1">
    <source>
        <dbReference type="ARBA" id="ARBA00001933"/>
    </source>
</evidence>
<evidence type="ECO:0000256" key="24">
    <source>
        <dbReference type="PROSITE-ProRule" id="PRU00703"/>
    </source>
</evidence>
<evidence type="ECO:0000256" key="2">
    <source>
        <dbReference type="ARBA" id="ARBA00004123"/>
    </source>
</evidence>
<dbReference type="GeneTree" id="ENSGT00510000047027"/>
<dbReference type="InterPro" id="IPR046353">
    <property type="entry name" value="CBS_C"/>
</dbReference>
<accession>A0A8C4QZH0</accession>
<evidence type="ECO:0000256" key="25">
    <source>
        <dbReference type="RuleBase" id="RU361204"/>
    </source>
</evidence>
<dbReference type="Gene3D" id="3.10.580.10">
    <property type="entry name" value="CBS-domain"/>
    <property type="match status" value="1"/>
</dbReference>
<dbReference type="SUPFAM" id="SSF53686">
    <property type="entry name" value="Tryptophan synthase beta subunit-like PLP-dependent enzymes"/>
    <property type="match status" value="1"/>
</dbReference>
<keyword evidence="10" id="KW-0597">Phosphoprotein</keyword>
<evidence type="ECO:0000256" key="13">
    <source>
        <dbReference type="ARBA" id="ARBA00022723"/>
    </source>
</evidence>
<evidence type="ECO:0000256" key="17">
    <source>
        <dbReference type="ARBA" id="ARBA00023122"/>
    </source>
</evidence>
<dbReference type="CDD" id="cd01561">
    <property type="entry name" value="CBS_like"/>
    <property type="match status" value="1"/>
</dbReference>
<proteinExistence type="inferred from homology"/>
<evidence type="ECO:0000256" key="21">
    <source>
        <dbReference type="ARBA" id="ARBA00026192"/>
    </source>
</evidence>
<keyword evidence="28" id="KW-1185">Reference proteome</keyword>
<dbReference type="UniPathway" id="UPA00136">
    <property type="reaction ID" value="UER00201"/>
</dbReference>
<dbReference type="InterPro" id="IPR005857">
    <property type="entry name" value="Cysta_beta_synth"/>
</dbReference>
<evidence type="ECO:0000256" key="7">
    <source>
        <dbReference type="ARBA" id="ARBA00012041"/>
    </source>
</evidence>
<dbReference type="AlphaFoldDB" id="A0A8C4QZH0"/>
<comment type="subcellular location">
    <subcellularLocation>
        <location evidence="3">Cytoplasm</location>
    </subcellularLocation>
    <subcellularLocation>
        <location evidence="2">Nucleus</location>
    </subcellularLocation>
</comment>
<dbReference type="InterPro" id="IPR050214">
    <property type="entry name" value="Cys_Synth/Cystath_Beta-Synth"/>
</dbReference>
<dbReference type="CDD" id="cd04608">
    <property type="entry name" value="CBS_pair_CBS"/>
    <property type="match status" value="1"/>
</dbReference>
<evidence type="ECO:0000256" key="6">
    <source>
        <dbReference type="ARBA" id="ARBA00011881"/>
    </source>
</evidence>
<reference evidence="27" key="2">
    <citation type="submission" date="2025-09" db="UniProtKB">
        <authorList>
            <consortium name="Ensembl"/>
        </authorList>
    </citation>
    <scope>IDENTIFICATION</scope>
</reference>
<dbReference type="InterPro" id="IPR000644">
    <property type="entry name" value="CBS_dom"/>
</dbReference>
<dbReference type="Pfam" id="PF00291">
    <property type="entry name" value="PALP"/>
    <property type="match status" value="1"/>
</dbReference>
<dbReference type="GO" id="GO:0006535">
    <property type="term" value="P:cysteine biosynthetic process from serine"/>
    <property type="evidence" value="ECO:0007669"/>
    <property type="project" value="UniProtKB-UniRule"/>
</dbReference>
<reference evidence="27" key="1">
    <citation type="submission" date="2025-08" db="UniProtKB">
        <authorList>
            <consortium name="Ensembl"/>
        </authorList>
    </citation>
    <scope>IDENTIFICATION</scope>
</reference>
<keyword evidence="19 25" id="KW-0456">Lyase</keyword>
<keyword evidence="15 25" id="KW-0663">Pyridoxal phosphate</keyword>
<evidence type="ECO:0000256" key="4">
    <source>
        <dbReference type="ARBA" id="ARBA00005003"/>
    </source>
</evidence>
<comment type="pathway">
    <text evidence="4">Amino-acid biosynthesis; L-cysteine biosynthesis; L-cysteine from L-homocysteine and L-serine: step 1/2.</text>
</comment>
<evidence type="ECO:0000256" key="20">
    <source>
        <dbReference type="ARBA" id="ARBA00023242"/>
    </source>
</evidence>
<keyword evidence="8" id="KW-0963">Cytoplasm</keyword>
<dbReference type="FunFam" id="3.10.580.10:FF:000014">
    <property type="entry name" value="Cystathionine beta-synthase"/>
    <property type="match status" value="1"/>
</dbReference>
<evidence type="ECO:0000256" key="8">
    <source>
        <dbReference type="ARBA" id="ARBA00022490"/>
    </source>
</evidence>
<evidence type="ECO:0000313" key="28">
    <source>
        <dbReference type="Proteomes" id="UP000694388"/>
    </source>
</evidence>
<evidence type="ECO:0000256" key="16">
    <source>
        <dbReference type="ARBA" id="ARBA00023004"/>
    </source>
</evidence>
<evidence type="ECO:0000256" key="12">
    <source>
        <dbReference type="ARBA" id="ARBA00022617"/>
    </source>
</evidence>
<dbReference type="InterPro" id="IPR001926">
    <property type="entry name" value="TrpB-like_PALP"/>
</dbReference>
<evidence type="ECO:0000256" key="11">
    <source>
        <dbReference type="ARBA" id="ARBA00022605"/>
    </source>
</evidence>
<dbReference type="Proteomes" id="UP000694388">
    <property type="component" value="Unplaced"/>
</dbReference>
<organism evidence="27 28">
    <name type="scientific">Eptatretus burgeri</name>
    <name type="common">Inshore hagfish</name>
    <dbReference type="NCBI Taxonomy" id="7764"/>
    <lineage>
        <taxon>Eukaryota</taxon>
        <taxon>Metazoa</taxon>
        <taxon>Chordata</taxon>
        <taxon>Craniata</taxon>
        <taxon>Vertebrata</taxon>
        <taxon>Cyclostomata</taxon>
        <taxon>Myxini</taxon>
        <taxon>Myxiniformes</taxon>
        <taxon>Myxinidae</taxon>
        <taxon>Eptatretinae</taxon>
        <taxon>Eptatretus</taxon>
    </lineage>
</organism>
<evidence type="ECO:0000256" key="14">
    <source>
        <dbReference type="ARBA" id="ARBA00022843"/>
    </source>
</evidence>
<dbReference type="FunFam" id="3.40.50.1100:FF:000118">
    <property type="entry name" value="Related to CYS4-cystathionine beta-synthase"/>
    <property type="match status" value="1"/>
</dbReference>
<keyword evidence="18 25" id="KW-0198">Cysteine biosynthesis</keyword>
<dbReference type="GO" id="GO:0019343">
    <property type="term" value="P:cysteine biosynthetic process via cystathionine"/>
    <property type="evidence" value="ECO:0007669"/>
    <property type="project" value="UniProtKB-UniRule"/>
</dbReference>
<dbReference type="NCBIfam" id="TIGR01137">
    <property type="entry name" value="cysta_beta"/>
    <property type="match status" value="1"/>
</dbReference>
<feature type="domain" description="CBS" evidence="26">
    <location>
        <begin position="426"/>
        <end position="485"/>
    </location>
</feature>
<dbReference type="Gene3D" id="3.40.50.1100">
    <property type="match status" value="2"/>
</dbReference>
<evidence type="ECO:0000256" key="5">
    <source>
        <dbReference type="ARBA" id="ARBA00007103"/>
    </source>
</evidence>
<protein>
    <recommendedName>
        <fullName evidence="21 25">Cystathionine beta-synthase</fullName>
        <ecNumber evidence="7 25">4.2.1.22</ecNumber>
    </recommendedName>
</protein>
<keyword evidence="17 24" id="KW-0129">CBS domain</keyword>
<evidence type="ECO:0000256" key="23">
    <source>
        <dbReference type="ARBA" id="ARBA00047490"/>
    </source>
</evidence>
<keyword evidence="16" id="KW-0408">Iron</keyword>
<comment type="catalytic activity">
    <reaction evidence="23 25">
        <text>L-homocysteine + L-serine = L,L-cystathionine + H2O</text>
        <dbReference type="Rhea" id="RHEA:10112"/>
        <dbReference type="ChEBI" id="CHEBI:15377"/>
        <dbReference type="ChEBI" id="CHEBI:33384"/>
        <dbReference type="ChEBI" id="CHEBI:58161"/>
        <dbReference type="ChEBI" id="CHEBI:58199"/>
        <dbReference type="EC" id="4.2.1.22"/>
    </reaction>
</comment>
<dbReference type="EC" id="4.2.1.22" evidence="7 25"/>
<comment type="subunit">
    <text evidence="6">Homotetramer.</text>
</comment>
<dbReference type="SUPFAM" id="SSF54631">
    <property type="entry name" value="CBS-domain pair"/>
    <property type="match status" value="1"/>
</dbReference>
<dbReference type="GO" id="GO:0004122">
    <property type="term" value="F:cystathionine beta-synthase activity"/>
    <property type="evidence" value="ECO:0007669"/>
    <property type="project" value="UniProtKB-UniRule"/>
</dbReference>
<keyword evidence="14" id="KW-0832">Ubl conjugation</keyword>
<dbReference type="FunFam" id="3.40.50.1100:FF:000003">
    <property type="entry name" value="Cystathionine beta-synthase"/>
    <property type="match status" value="1"/>
</dbReference>
<dbReference type="Ensembl" id="ENSEBUT00000023475.1">
    <property type="protein sequence ID" value="ENSEBUP00000022899.1"/>
    <property type="gene ID" value="ENSEBUG00000014110.1"/>
</dbReference>
<comment type="function">
    <text evidence="22">Hydro-lyase catalyzing the first step of the transsulfuration pathway, where the hydroxyl group of L-serine is displaced by L-homocysteine in a beta-replacement reaction to form L-cystathionine, the precursor of L-cysteine. This catabolic route allows the elimination of L-methionine and the toxic metabolite L-homocysteine. Also involved in the production of hydrogen sulfide, a gasotransmitter with signaling and cytoprotective effects on neurons.</text>
</comment>
<dbReference type="SMART" id="SM00116">
    <property type="entry name" value="CBS"/>
    <property type="match status" value="1"/>
</dbReference>
<evidence type="ECO:0000313" key="27">
    <source>
        <dbReference type="Ensembl" id="ENSEBUP00000022899.1"/>
    </source>
</evidence>
<name>A0A8C4QZH0_EPTBU</name>
<evidence type="ECO:0000256" key="3">
    <source>
        <dbReference type="ARBA" id="ARBA00004496"/>
    </source>
</evidence>
<evidence type="ECO:0000256" key="15">
    <source>
        <dbReference type="ARBA" id="ARBA00022898"/>
    </source>
</evidence>
<sequence length="577" mass="62844">MAQLCVGEIARMKKGAQGVPSTMTNQTQDQEMIVENGVGDVCVAPCLDENTSNDWVSPSLPSRCTWKQNIKATSVHVHQQQSQKPKILPNILSHIGNTPMVHLNKIGKAHGLQCELLAKCEFFNAGGSVKDRIALRMVEDAERSGMLKPGDVLIEPTSGNTGIGLALVAAVKGYKCIVVMPEKMSNEKVDVLRALGSEIVRTPTKASYDSYESHVKVAWRLKQSMPNAHILDQYRNPGNPLAHYDITAEEILDQCGGKLDMVVIGAGTGGTITGVGRKLKEKCPTCKVIGVDPMGSILAQPEGLNKSTISTYEVEGIGYDFVPTVLDRQVVDRWVKTTDEGSLIMARQLIHDEGLLCGGSSGSAMVAAVNVAKELGPGQRCVVLLPDSIRNYMTKHLSDKWMISKGFLANNDLDKAWWCNHTVQELTLQAPVTVLPTVSCQETIDLLHQHGFDQAPVVNNEGCIVGVVTLQNILSYMLYGRLKPSDSINEVLYKEFKEVDMRTELGTLSRILETNHFALVIQVQIQYCGKGDQTTKKLIIGVVTGIDLLHFVSTNTGIRATSPNASATNESRNGFPN</sequence>
<dbReference type="InterPro" id="IPR036052">
    <property type="entry name" value="TrpB-like_PALP_sf"/>
</dbReference>
<keyword evidence="20" id="KW-0539">Nucleus</keyword>
<keyword evidence="11 25" id="KW-0028">Amino-acid biosynthesis</keyword>
<evidence type="ECO:0000256" key="10">
    <source>
        <dbReference type="ARBA" id="ARBA00022553"/>
    </source>
</evidence>
<dbReference type="InterPro" id="IPR001216">
    <property type="entry name" value="P-phosphate_BS"/>
</dbReference>
<evidence type="ECO:0000256" key="9">
    <source>
        <dbReference type="ARBA" id="ARBA00022499"/>
    </source>
</evidence>
<dbReference type="PROSITE" id="PS51371">
    <property type="entry name" value="CBS"/>
    <property type="match status" value="1"/>
</dbReference>
<dbReference type="PANTHER" id="PTHR10314">
    <property type="entry name" value="CYSTATHIONINE BETA-SYNTHASE"/>
    <property type="match status" value="1"/>
</dbReference>
<dbReference type="GO" id="GO:0050667">
    <property type="term" value="P:homocysteine metabolic process"/>
    <property type="evidence" value="ECO:0007669"/>
    <property type="project" value="UniProtKB-ARBA"/>
</dbReference>
<comment type="similarity">
    <text evidence="5 25">Belongs to the cysteine synthase/cystathionine beta-synthase family.</text>
</comment>
<evidence type="ECO:0000259" key="26">
    <source>
        <dbReference type="PROSITE" id="PS51371"/>
    </source>
</evidence>
<evidence type="ECO:0000256" key="22">
    <source>
        <dbReference type="ARBA" id="ARBA00045425"/>
    </source>
</evidence>